<protein>
    <submittedName>
        <fullName evidence="1">Uncharacterized protein</fullName>
    </submittedName>
</protein>
<evidence type="ECO:0000313" key="2">
    <source>
        <dbReference type="Proteomes" id="UP000792457"/>
    </source>
</evidence>
<keyword evidence="2" id="KW-1185">Reference proteome</keyword>
<organism evidence="1 2">
    <name type="scientific">Ladona fulva</name>
    <name type="common">Scarce chaser dragonfly</name>
    <name type="synonym">Libellula fulva</name>
    <dbReference type="NCBI Taxonomy" id="123851"/>
    <lineage>
        <taxon>Eukaryota</taxon>
        <taxon>Metazoa</taxon>
        <taxon>Ecdysozoa</taxon>
        <taxon>Arthropoda</taxon>
        <taxon>Hexapoda</taxon>
        <taxon>Insecta</taxon>
        <taxon>Pterygota</taxon>
        <taxon>Palaeoptera</taxon>
        <taxon>Odonata</taxon>
        <taxon>Epiprocta</taxon>
        <taxon>Anisoptera</taxon>
        <taxon>Libelluloidea</taxon>
        <taxon>Libellulidae</taxon>
        <taxon>Ladona</taxon>
    </lineage>
</organism>
<sequence>MGSLQWEIVELASHLRNERLFVASEQENLRTLNKEVASASTRLAENLWILNQQRLNLRRLVSSHPDCPPYICSRRARNLDSTRFIDGHKVLGIQEAIRYGHFLYVLRLSPRLLASCLIAASQPAGGSKSQSSNSSVSSNSSCEGGSTACGVGSVTGASIPLLSPEALSGVYHSLLSGLFCGWDMEDNPEEDGEENSSERAMWRGSACEDPFPDERGVPVILRLLRHLAKV</sequence>
<dbReference type="AlphaFoldDB" id="A0A8K0NZ63"/>
<gene>
    <name evidence="1" type="ORF">J437_LFUL009799</name>
</gene>
<accession>A0A8K0NZ63</accession>
<feature type="non-terminal residue" evidence="1">
    <location>
        <position position="230"/>
    </location>
</feature>
<reference evidence="1" key="1">
    <citation type="submission" date="2013-04" db="EMBL/GenBank/DDBJ databases">
        <authorList>
            <person name="Qu J."/>
            <person name="Murali S.C."/>
            <person name="Bandaranaike D."/>
            <person name="Bellair M."/>
            <person name="Blankenburg K."/>
            <person name="Chao H."/>
            <person name="Dinh H."/>
            <person name="Doddapaneni H."/>
            <person name="Downs B."/>
            <person name="Dugan-Rocha S."/>
            <person name="Elkadiri S."/>
            <person name="Gnanaolivu R.D."/>
            <person name="Hernandez B."/>
            <person name="Javaid M."/>
            <person name="Jayaseelan J.C."/>
            <person name="Lee S."/>
            <person name="Li M."/>
            <person name="Ming W."/>
            <person name="Munidasa M."/>
            <person name="Muniz J."/>
            <person name="Nguyen L."/>
            <person name="Ongeri F."/>
            <person name="Osuji N."/>
            <person name="Pu L.-L."/>
            <person name="Puazo M."/>
            <person name="Qu C."/>
            <person name="Quiroz J."/>
            <person name="Raj R."/>
            <person name="Weissenberger G."/>
            <person name="Xin Y."/>
            <person name="Zou X."/>
            <person name="Han Y."/>
            <person name="Richards S."/>
            <person name="Worley K."/>
            <person name="Muzny D."/>
            <person name="Gibbs R."/>
        </authorList>
    </citation>
    <scope>NUCLEOTIDE SEQUENCE</scope>
    <source>
        <strain evidence="1">Sampled in the wild</strain>
    </source>
</reference>
<dbReference type="Proteomes" id="UP000792457">
    <property type="component" value="Unassembled WGS sequence"/>
</dbReference>
<evidence type="ECO:0000313" key="1">
    <source>
        <dbReference type="EMBL" id="KAG8225229.1"/>
    </source>
</evidence>
<dbReference type="EMBL" id="KZ308230">
    <property type="protein sequence ID" value="KAG8225229.1"/>
    <property type="molecule type" value="Genomic_DNA"/>
</dbReference>
<name>A0A8K0NZ63_LADFU</name>
<dbReference type="OrthoDB" id="10264848at2759"/>
<reference evidence="1" key="2">
    <citation type="submission" date="2017-10" db="EMBL/GenBank/DDBJ databases">
        <title>Ladona fulva Genome sequencing and assembly.</title>
        <authorList>
            <person name="Murali S."/>
            <person name="Richards S."/>
            <person name="Bandaranaike D."/>
            <person name="Bellair M."/>
            <person name="Blankenburg K."/>
            <person name="Chao H."/>
            <person name="Dinh H."/>
            <person name="Doddapaneni H."/>
            <person name="Dugan-Rocha S."/>
            <person name="Elkadiri S."/>
            <person name="Gnanaolivu R."/>
            <person name="Hernandez B."/>
            <person name="Skinner E."/>
            <person name="Javaid M."/>
            <person name="Lee S."/>
            <person name="Li M."/>
            <person name="Ming W."/>
            <person name="Munidasa M."/>
            <person name="Muniz J."/>
            <person name="Nguyen L."/>
            <person name="Hughes D."/>
            <person name="Osuji N."/>
            <person name="Pu L.-L."/>
            <person name="Puazo M."/>
            <person name="Qu C."/>
            <person name="Quiroz J."/>
            <person name="Raj R."/>
            <person name="Weissenberger G."/>
            <person name="Xin Y."/>
            <person name="Zou X."/>
            <person name="Han Y."/>
            <person name="Worley K."/>
            <person name="Muzny D."/>
            <person name="Gibbs R."/>
        </authorList>
    </citation>
    <scope>NUCLEOTIDE SEQUENCE</scope>
    <source>
        <strain evidence="1">Sampled in the wild</strain>
    </source>
</reference>
<proteinExistence type="predicted"/>
<comment type="caution">
    <text evidence="1">The sequence shown here is derived from an EMBL/GenBank/DDBJ whole genome shotgun (WGS) entry which is preliminary data.</text>
</comment>